<keyword evidence="6" id="KW-1015">Disulfide bond</keyword>
<evidence type="ECO:0000256" key="8">
    <source>
        <dbReference type="SAM" id="MobiDB-lite"/>
    </source>
</evidence>
<reference evidence="11 12" key="1">
    <citation type="journal article" date="2018" name="Nat. Ecol. Evol.">
        <title>Shark genomes provide insights into elasmobranch evolution and the origin of vertebrates.</title>
        <authorList>
            <person name="Hara Y"/>
            <person name="Yamaguchi K"/>
            <person name="Onimaru K"/>
            <person name="Kadota M"/>
            <person name="Koyanagi M"/>
            <person name="Keeley SD"/>
            <person name="Tatsumi K"/>
            <person name="Tanaka K"/>
            <person name="Motone F"/>
            <person name="Kageyama Y"/>
            <person name="Nozu R"/>
            <person name="Adachi N"/>
            <person name="Nishimura O"/>
            <person name="Nakagawa R"/>
            <person name="Tanegashima C"/>
            <person name="Kiyatake I"/>
            <person name="Matsumoto R"/>
            <person name="Murakumo K"/>
            <person name="Nishida K"/>
            <person name="Terakita A"/>
            <person name="Kuratani S"/>
            <person name="Sato K"/>
            <person name="Hyodo S Kuraku.S."/>
        </authorList>
    </citation>
    <scope>NUCLEOTIDE SEQUENCE [LARGE SCALE GENOMIC DNA]</scope>
</reference>
<evidence type="ECO:0000256" key="2">
    <source>
        <dbReference type="ARBA" id="ARBA00022692"/>
    </source>
</evidence>
<protein>
    <recommendedName>
        <fullName evidence="10">Myelin protein P0 C-terminal domain-containing protein</fullName>
    </recommendedName>
</protein>
<keyword evidence="5 9" id="KW-0472">Membrane</keyword>
<keyword evidence="3" id="KW-0732">Signal</keyword>
<comment type="subcellular location">
    <subcellularLocation>
        <location evidence="1">Membrane</location>
    </subcellularLocation>
</comment>
<dbReference type="Proteomes" id="UP000288216">
    <property type="component" value="Unassembled WGS sequence"/>
</dbReference>
<evidence type="ECO:0000256" key="9">
    <source>
        <dbReference type="SAM" id="Phobius"/>
    </source>
</evidence>
<keyword evidence="2 9" id="KW-0812">Transmembrane</keyword>
<evidence type="ECO:0000256" key="6">
    <source>
        <dbReference type="ARBA" id="ARBA00023157"/>
    </source>
</evidence>
<evidence type="ECO:0000256" key="1">
    <source>
        <dbReference type="ARBA" id="ARBA00004370"/>
    </source>
</evidence>
<evidence type="ECO:0000256" key="5">
    <source>
        <dbReference type="ARBA" id="ARBA00023136"/>
    </source>
</evidence>
<evidence type="ECO:0000259" key="10">
    <source>
        <dbReference type="Pfam" id="PF10570"/>
    </source>
</evidence>
<name>A0A401PUS1_SCYTO</name>
<dbReference type="OrthoDB" id="9941287at2759"/>
<feature type="domain" description="Myelin protein P0 C-terminal" evidence="10">
    <location>
        <begin position="48"/>
        <end position="102"/>
    </location>
</feature>
<dbReference type="PROSITE" id="PS00568">
    <property type="entry name" value="MYELIN_P0"/>
    <property type="match status" value="1"/>
</dbReference>
<dbReference type="InterPro" id="IPR019566">
    <property type="entry name" value="MYP0_C"/>
</dbReference>
<dbReference type="InterPro" id="IPR000920">
    <property type="entry name" value="Myelin_P0-rel"/>
</dbReference>
<organism evidence="11 12">
    <name type="scientific">Scyliorhinus torazame</name>
    <name type="common">Cloudy catshark</name>
    <name type="synonym">Catulus torazame</name>
    <dbReference type="NCBI Taxonomy" id="75743"/>
    <lineage>
        <taxon>Eukaryota</taxon>
        <taxon>Metazoa</taxon>
        <taxon>Chordata</taxon>
        <taxon>Craniata</taxon>
        <taxon>Vertebrata</taxon>
        <taxon>Chondrichthyes</taxon>
        <taxon>Elasmobranchii</taxon>
        <taxon>Galeomorphii</taxon>
        <taxon>Galeoidea</taxon>
        <taxon>Carcharhiniformes</taxon>
        <taxon>Scyliorhinidae</taxon>
        <taxon>Scyliorhinus</taxon>
    </lineage>
</organism>
<feature type="compositionally biased region" description="Basic and acidic residues" evidence="8">
    <location>
        <begin position="87"/>
        <end position="102"/>
    </location>
</feature>
<feature type="transmembrane region" description="Helical" evidence="9">
    <location>
        <begin position="12"/>
        <end position="35"/>
    </location>
</feature>
<evidence type="ECO:0000313" key="11">
    <source>
        <dbReference type="EMBL" id="GCB76884.1"/>
    </source>
</evidence>
<keyword evidence="4 9" id="KW-1133">Transmembrane helix</keyword>
<dbReference type="PRINTS" id="PR00213">
    <property type="entry name" value="MYELINP0"/>
</dbReference>
<keyword evidence="7" id="KW-0393">Immunoglobulin domain</keyword>
<dbReference type="GO" id="GO:0016020">
    <property type="term" value="C:membrane"/>
    <property type="evidence" value="ECO:0007669"/>
    <property type="project" value="UniProtKB-SubCell"/>
</dbReference>
<dbReference type="EMBL" id="BFAA01017975">
    <property type="protein sequence ID" value="GCB76884.1"/>
    <property type="molecule type" value="Genomic_DNA"/>
</dbReference>
<dbReference type="AlphaFoldDB" id="A0A401PUS1"/>
<gene>
    <name evidence="11" type="ORF">scyTo_0021045</name>
</gene>
<comment type="caution">
    <text evidence="11">The sequence shown here is derived from an EMBL/GenBank/DDBJ whole genome shotgun (WGS) entry which is preliminary data.</text>
</comment>
<evidence type="ECO:0000256" key="3">
    <source>
        <dbReference type="ARBA" id="ARBA00022729"/>
    </source>
</evidence>
<evidence type="ECO:0000313" key="12">
    <source>
        <dbReference type="Proteomes" id="UP000288216"/>
    </source>
</evidence>
<evidence type="ECO:0000256" key="4">
    <source>
        <dbReference type="ARBA" id="ARBA00022989"/>
    </source>
</evidence>
<dbReference type="InterPro" id="IPR019738">
    <property type="entry name" value="Myelin_P0_CS"/>
</dbReference>
<accession>A0A401PUS1</accession>
<evidence type="ECO:0000256" key="7">
    <source>
        <dbReference type="ARBA" id="ARBA00023319"/>
    </source>
</evidence>
<sequence length="102" mass="10702">MDLEVPPVGAGVVSGAIIGTFLGIILLIVGGLYLFRYIARRRARSETIFFKGASAAERGKASGKAGTVSKGPVLYATLDQSKSGKGASEKKSKLSDSKRDKK</sequence>
<proteinExistence type="predicted"/>
<dbReference type="Pfam" id="PF10570">
    <property type="entry name" value="Myelin-PO_C"/>
    <property type="match status" value="1"/>
</dbReference>
<feature type="region of interest" description="Disordered" evidence="8">
    <location>
        <begin position="79"/>
        <end position="102"/>
    </location>
</feature>
<keyword evidence="12" id="KW-1185">Reference proteome</keyword>